<dbReference type="Ensembl" id="ENSACOT00000025057.1">
    <property type="protein sequence ID" value="ENSACOP00000024225.1"/>
    <property type="gene ID" value="ENSACOG00000016306.1"/>
</dbReference>
<evidence type="ECO:0000313" key="2">
    <source>
        <dbReference type="Proteomes" id="UP000694522"/>
    </source>
</evidence>
<proteinExistence type="predicted"/>
<reference evidence="1" key="2">
    <citation type="submission" date="2025-09" db="UniProtKB">
        <authorList>
            <consortium name="Ensembl"/>
        </authorList>
    </citation>
    <scope>IDENTIFICATION</scope>
</reference>
<dbReference type="AlphaFoldDB" id="A0A8B9GKA1"/>
<accession>A0A8B9GKA1</accession>
<sequence length="118" mass="13096">MSCQIWSAFPSWKLCSPRPVPLDSPQAQEIPSRSPVLPSCWSMRIILERGTMFGLLLSNLSGRGPFGDLNAQRNATLVKGLFPHCLYFSASVEPNVKLKPPAAFALVSKQHFNQCFFS</sequence>
<organism evidence="1 2">
    <name type="scientific">Amazona collaria</name>
    <name type="common">yellow-billed parrot</name>
    <dbReference type="NCBI Taxonomy" id="241587"/>
    <lineage>
        <taxon>Eukaryota</taxon>
        <taxon>Metazoa</taxon>
        <taxon>Chordata</taxon>
        <taxon>Craniata</taxon>
        <taxon>Vertebrata</taxon>
        <taxon>Euteleostomi</taxon>
        <taxon>Archelosauria</taxon>
        <taxon>Archosauria</taxon>
        <taxon>Dinosauria</taxon>
        <taxon>Saurischia</taxon>
        <taxon>Theropoda</taxon>
        <taxon>Coelurosauria</taxon>
        <taxon>Aves</taxon>
        <taxon>Neognathae</taxon>
        <taxon>Neoaves</taxon>
        <taxon>Telluraves</taxon>
        <taxon>Australaves</taxon>
        <taxon>Psittaciformes</taxon>
        <taxon>Psittacidae</taxon>
        <taxon>Amazona</taxon>
    </lineage>
</organism>
<keyword evidence="2" id="KW-1185">Reference proteome</keyword>
<evidence type="ECO:0000313" key="1">
    <source>
        <dbReference type="Ensembl" id="ENSACOP00000024225.1"/>
    </source>
</evidence>
<name>A0A8B9GKA1_9PSIT</name>
<protein>
    <submittedName>
        <fullName evidence="1">Uncharacterized protein</fullName>
    </submittedName>
</protein>
<reference evidence="1" key="1">
    <citation type="submission" date="2025-08" db="UniProtKB">
        <authorList>
            <consortium name="Ensembl"/>
        </authorList>
    </citation>
    <scope>IDENTIFICATION</scope>
</reference>
<dbReference type="Proteomes" id="UP000694522">
    <property type="component" value="Unplaced"/>
</dbReference>